<evidence type="ECO:0000313" key="2">
    <source>
        <dbReference type="EMBL" id="SBP52699.1"/>
    </source>
</evidence>
<feature type="region of interest" description="Disordered" evidence="1">
    <location>
        <begin position="71"/>
        <end position="97"/>
    </location>
</feature>
<feature type="non-terminal residue" evidence="2">
    <location>
        <position position="1"/>
    </location>
</feature>
<feature type="compositionally biased region" description="Low complexity" evidence="1">
    <location>
        <begin position="84"/>
        <end position="97"/>
    </location>
</feature>
<protein>
    <submittedName>
        <fullName evidence="2">Uncharacterized protein</fullName>
    </submittedName>
</protein>
<feature type="non-terminal residue" evidence="2">
    <location>
        <position position="97"/>
    </location>
</feature>
<reference evidence="2" key="1">
    <citation type="submission" date="2016-05" db="EMBL/GenBank/DDBJ databases">
        <authorList>
            <person name="Lavstsen T."/>
            <person name="Jespersen J.S."/>
        </authorList>
    </citation>
    <scope>NUCLEOTIDE SEQUENCE</scope>
    <source>
        <tissue evidence="2">Brain</tissue>
    </source>
</reference>
<evidence type="ECO:0000256" key="1">
    <source>
        <dbReference type="SAM" id="MobiDB-lite"/>
    </source>
</evidence>
<dbReference type="EMBL" id="HADY01014214">
    <property type="protein sequence ID" value="SBP52699.1"/>
    <property type="molecule type" value="Transcribed_RNA"/>
</dbReference>
<proteinExistence type="predicted"/>
<name>A0A1A8AC92_NOTFU</name>
<dbReference type="AlphaFoldDB" id="A0A1A8AC92"/>
<accession>A0A1A8AC92</accession>
<organism evidence="2">
    <name type="scientific">Nothobranchius furzeri</name>
    <name type="common">Turquoise killifish</name>
    <dbReference type="NCBI Taxonomy" id="105023"/>
    <lineage>
        <taxon>Eukaryota</taxon>
        <taxon>Metazoa</taxon>
        <taxon>Chordata</taxon>
        <taxon>Craniata</taxon>
        <taxon>Vertebrata</taxon>
        <taxon>Euteleostomi</taxon>
        <taxon>Actinopterygii</taxon>
        <taxon>Neopterygii</taxon>
        <taxon>Teleostei</taxon>
        <taxon>Neoteleostei</taxon>
        <taxon>Acanthomorphata</taxon>
        <taxon>Ovalentaria</taxon>
        <taxon>Atherinomorphae</taxon>
        <taxon>Cyprinodontiformes</taxon>
        <taxon>Nothobranchiidae</taxon>
        <taxon>Nothobranchius</taxon>
    </lineage>
</organism>
<sequence length="97" mass="10191">QHPATAAQTRAHGTLKDQSCAAYIRGPCSANPVFEFPVSEFLSLRVPSQVFLCPVFQSAPSQVFLCPDSTCPSSPSPPSPSVPSPSVFESPVKSSSP</sequence>
<feature type="compositionally biased region" description="Pro residues" evidence="1">
    <location>
        <begin position="74"/>
        <end position="83"/>
    </location>
</feature>
<reference evidence="2" key="2">
    <citation type="submission" date="2016-06" db="EMBL/GenBank/DDBJ databases">
        <title>The genome of a short-lived fish provides insights into sex chromosome evolution and the genetic control of aging.</title>
        <authorList>
            <person name="Reichwald K."/>
            <person name="Felder M."/>
            <person name="Petzold A."/>
            <person name="Koch P."/>
            <person name="Groth M."/>
            <person name="Platzer M."/>
        </authorList>
    </citation>
    <scope>NUCLEOTIDE SEQUENCE</scope>
    <source>
        <tissue evidence="2">Brain</tissue>
    </source>
</reference>
<gene>
    <name evidence="2" type="primary">N332_10680</name>
</gene>